<reference evidence="1 2" key="1">
    <citation type="journal article" date="2015" name="Sci. Rep.">
        <title>Genome of the facultative scuticociliatosis pathogen Pseudocohnilembus persalinus provides insight into its virulence through horizontal gene transfer.</title>
        <authorList>
            <person name="Xiong J."/>
            <person name="Wang G."/>
            <person name="Cheng J."/>
            <person name="Tian M."/>
            <person name="Pan X."/>
            <person name="Warren A."/>
            <person name="Jiang C."/>
            <person name="Yuan D."/>
            <person name="Miao W."/>
        </authorList>
    </citation>
    <scope>NUCLEOTIDE SEQUENCE [LARGE SCALE GENOMIC DNA]</scope>
    <source>
        <strain evidence="1">36N120E</strain>
    </source>
</reference>
<accession>A0A0V0QR40</accession>
<dbReference type="AlphaFoldDB" id="A0A0V0QR40"/>
<dbReference type="Proteomes" id="UP000054937">
    <property type="component" value="Unassembled WGS sequence"/>
</dbReference>
<protein>
    <submittedName>
        <fullName evidence="1">Uncharacterized protein</fullName>
    </submittedName>
</protein>
<evidence type="ECO:0000313" key="2">
    <source>
        <dbReference type="Proteomes" id="UP000054937"/>
    </source>
</evidence>
<evidence type="ECO:0000313" key="1">
    <source>
        <dbReference type="EMBL" id="KRX04745.1"/>
    </source>
</evidence>
<sequence length="669" mass="80856">MQMQNEQQKEKEYIKKRLQLLEDIMKKDNFLSQDEKQDFQDKISKQNLQNQKQLEDFLNKGLSEQQNVVFKKFRQKILNELSKEFNSEVKKFIEDEQNFQVLNNHRCRAPLPKKIFFVLGIFQGGIQNSNFQYPPRKNFQGENFDKEIRFIMESNCFQLKDKKIIDNLLKQDQQFLYNNVHKSLQIQQNQEESFKIYFYKIIKPLMESLDQFMSQENRKTAEFLHINDKHIFNKLGQQNLEQERNTQLQQQSYQQQILQQQKSKKQQQKIQDIEKKTVQNKNQSAQKEQKINNDIKSQFFKELNPDLRKKMEQQTFINLQQLTENLIKVDSQQSLNLFKSQAKDIPDQVANISLQIGESFKKYMFNVLGQIVKRNKIVSQKKDESAIFAKKNYNYIINQKKNPYFSCFDQQLEPQYILQTIEEQNYQKNQRSRQKQEGCEIKAKKYLDDNQFVLNKFFKNVDVQINKNFLQKRNSNFVNDIFSQIENQSVRHNINNLYLKRNLLNQKFFNTIQAYNEQKQDDFNIINNKINPMLDLANNQSQDELDYQNNDIQFKRNNQVKTCQKYQRKLEENQKKQMLDLIEGYIFSNQNNLQNQQLDHQFKPNKDEIDPSYFSEQQNLENIQKGFINYDNLFYIDYEGILDFCEENCNINQMYYQLIQKWRNQVIQN</sequence>
<dbReference type="InParanoid" id="A0A0V0QR40"/>
<proteinExistence type="predicted"/>
<gene>
    <name evidence="1" type="ORF">PPERSA_11801</name>
</gene>
<dbReference type="EMBL" id="LDAU01000111">
    <property type="protein sequence ID" value="KRX04745.1"/>
    <property type="molecule type" value="Genomic_DNA"/>
</dbReference>
<comment type="caution">
    <text evidence="1">The sequence shown here is derived from an EMBL/GenBank/DDBJ whole genome shotgun (WGS) entry which is preliminary data.</text>
</comment>
<name>A0A0V0QR40_PSEPJ</name>
<organism evidence="1 2">
    <name type="scientific">Pseudocohnilembus persalinus</name>
    <name type="common">Ciliate</name>
    <dbReference type="NCBI Taxonomy" id="266149"/>
    <lineage>
        <taxon>Eukaryota</taxon>
        <taxon>Sar</taxon>
        <taxon>Alveolata</taxon>
        <taxon>Ciliophora</taxon>
        <taxon>Intramacronucleata</taxon>
        <taxon>Oligohymenophorea</taxon>
        <taxon>Scuticociliatia</taxon>
        <taxon>Philasterida</taxon>
        <taxon>Pseudocohnilembidae</taxon>
        <taxon>Pseudocohnilembus</taxon>
    </lineage>
</organism>
<keyword evidence="2" id="KW-1185">Reference proteome</keyword>